<feature type="domain" description="HhH-GPD" evidence="5">
    <location>
        <begin position="48"/>
        <end position="205"/>
    </location>
</feature>
<keyword evidence="1" id="KW-0004">4Fe-4S</keyword>
<dbReference type="RefSeq" id="WP_011813389.1">
    <property type="nucleotide sequence ID" value="NC_008789.1"/>
</dbReference>
<dbReference type="SUPFAM" id="SSF48150">
    <property type="entry name" value="DNA-glycosylase"/>
    <property type="match status" value="1"/>
</dbReference>
<reference evidence="6 7" key="2">
    <citation type="journal article" date="2013" name="Stand. Genomic Sci.">
        <title>Complete genome sequence of Halorhodospira halophila SL1.</title>
        <authorList>
            <person name="Challacombe J.F."/>
            <person name="Majid S."/>
            <person name="Deole R."/>
            <person name="Brettin T.S."/>
            <person name="Bruce D."/>
            <person name="Delano S.F."/>
            <person name="Detter J.C."/>
            <person name="Gleasner C.D."/>
            <person name="Han C.S."/>
            <person name="Misra M."/>
            <person name="Reitenga K.G."/>
            <person name="Mikhailova N."/>
            <person name="Woyke T."/>
            <person name="Pitluck S."/>
            <person name="Nolan M."/>
            <person name="Land M.L."/>
            <person name="Saunders E."/>
            <person name="Tapia R."/>
            <person name="Lapidus A."/>
            <person name="Ivanova N."/>
            <person name="Hoff W.D."/>
        </authorList>
    </citation>
    <scope>NUCLEOTIDE SEQUENCE [LARGE SCALE GENOMIC DNA]</scope>
    <source>
        <strain evidence="7">DSM 244 / SL1</strain>
    </source>
</reference>
<keyword evidence="4" id="KW-0411">Iron-sulfur</keyword>
<dbReference type="STRING" id="349124.Hhal_0580"/>
<evidence type="ECO:0000256" key="2">
    <source>
        <dbReference type="ARBA" id="ARBA00022723"/>
    </source>
</evidence>
<evidence type="ECO:0000259" key="5">
    <source>
        <dbReference type="SMART" id="SM00478"/>
    </source>
</evidence>
<evidence type="ECO:0000256" key="1">
    <source>
        <dbReference type="ARBA" id="ARBA00022485"/>
    </source>
</evidence>
<accession>A1WUK4</accession>
<name>A1WUK4_HALHL</name>
<evidence type="ECO:0000256" key="3">
    <source>
        <dbReference type="ARBA" id="ARBA00023004"/>
    </source>
</evidence>
<dbReference type="SMART" id="SM00478">
    <property type="entry name" value="ENDO3c"/>
    <property type="match status" value="1"/>
</dbReference>
<dbReference type="Gene3D" id="1.10.340.30">
    <property type="entry name" value="Hypothetical protein, domain 2"/>
    <property type="match status" value="1"/>
</dbReference>
<dbReference type="GO" id="GO:0006284">
    <property type="term" value="P:base-excision repair"/>
    <property type="evidence" value="ECO:0007669"/>
    <property type="project" value="InterPro"/>
</dbReference>
<evidence type="ECO:0000256" key="4">
    <source>
        <dbReference type="ARBA" id="ARBA00023014"/>
    </source>
</evidence>
<dbReference type="EMBL" id="CP000544">
    <property type="protein sequence ID" value="ABM61366.1"/>
    <property type="molecule type" value="Genomic_DNA"/>
</dbReference>
<evidence type="ECO:0000313" key="6">
    <source>
        <dbReference type="EMBL" id="ABM61366.1"/>
    </source>
</evidence>
<dbReference type="eggNOG" id="COG2231">
    <property type="taxonomic scope" value="Bacteria"/>
</dbReference>
<dbReference type="HOGENOM" id="CLU_012862_6_0_6"/>
<sequence>MSTTAPRPHPGLTEERLAWLLERLVAHHGEQHWWPAETAFEVLVGAILTQNTAWSHVERAMEQLRVAGLLDPVALIEADPEEVATAIRPAGYFNVKTRRLRNLCITYLQEGCMEGMQLQRTEALREKLLAVNGVGRETADDILLYAFHRPVFVVDAYTRRILQRLGWIQGDEGYERLRGGVEAALGPNTAAFNELHAQIVALGKDTCRPTPRCPDCPLNAACAHAAGDAAGPAA</sequence>
<dbReference type="Pfam" id="PF00730">
    <property type="entry name" value="HhH-GPD"/>
    <property type="match status" value="1"/>
</dbReference>
<dbReference type="Proteomes" id="UP000000647">
    <property type="component" value="Chromosome"/>
</dbReference>
<organism evidence="6 7">
    <name type="scientific">Halorhodospira halophila (strain DSM 244 / SL1)</name>
    <name type="common">Ectothiorhodospira halophila (strain DSM 244 / SL1)</name>
    <dbReference type="NCBI Taxonomy" id="349124"/>
    <lineage>
        <taxon>Bacteria</taxon>
        <taxon>Pseudomonadati</taxon>
        <taxon>Pseudomonadota</taxon>
        <taxon>Gammaproteobacteria</taxon>
        <taxon>Chromatiales</taxon>
        <taxon>Ectothiorhodospiraceae</taxon>
        <taxon>Halorhodospira</taxon>
    </lineage>
</organism>
<keyword evidence="2" id="KW-0479">Metal-binding</keyword>
<keyword evidence="3" id="KW-0408">Iron</keyword>
<keyword evidence="7" id="KW-1185">Reference proteome</keyword>
<dbReference type="CDD" id="cd00056">
    <property type="entry name" value="ENDO3c"/>
    <property type="match status" value="1"/>
</dbReference>
<gene>
    <name evidence="6" type="ordered locus">Hhal_0580</name>
</gene>
<dbReference type="PIRSF" id="PIRSF001435">
    <property type="entry name" value="Nth"/>
    <property type="match status" value="1"/>
</dbReference>
<protein>
    <submittedName>
        <fullName evidence="6">HhH-GPD family protein</fullName>
    </submittedName>
</protein>
<reference evidence="7" key="1">
    <citation type="submission" date="2006-12" db="EMBL/GenBank/DDBJ databases">
        <title>Complete sequence of Halorhodospira halophila SL1.</title>
        <authorList>
            <consortium name="US DOE Joint Genome Institute"/>
            <person name="Copeland A."/>
            <person name="Lucas S."/>
            <person name="Lapidus A."/>
            <person name="Barry K."/>
            <person name="Detter J.C."/>
            <person name="Glavina del Rio T."/>
            <person name="Hammon N."/>
            <person name="Israni S."/>
            <person name="Dalin E."/>
            <person name="Tice H."/>
            <person name="Pitluck S."/>
            <person name="Saunders E."/>
            <person name="Brettin T."/>
            <person name="Bruce D."/>
            <person name="Han C."/>
            <person name="Tapia R."/>
            <person name="Schmutz J."/>
            <person name="Larimer F."/>
            <person name="Land M."/>
            <person name="Hauser L."/>
            <person name="Kyrpides N."/>
            <person name="Mikhailova N."/>
            <person name="Hoff W."/>
            <person name="Richardson P."/>
        </authorList>
    </citation>
    <scope>NUCLEOTIDE SEQUENCE [LARGE SCALE GENOMIC DNA]</scope>
    <source>
        <strain evidence="7">DSM 244 / SL1</strain>
    </source>
</reference>
<dbReference type="KEGG" id="hha:Hhal_0580"/>
<dbReference type="GO" id="GO:0046872">
    <property type="term" value="F:metal ion binding"/>
    <property type="evidence" value="ECO:0007669"/>
    <property type="project" value="UniProtKB-KW"/>
</dbReference>
<dbReference type="Gene3D" id="1.10.1670.10">
    <property type="entry name" value="Helix-hairpin-Helix base-excision DNA repair enzymes (C-terminal)"/>
    <property type="match status" value="1"/>
</dbReference>
<dbReference type="InterPro" id="IPR003265">
    <property type="entry name" value="HhH-GPD_domain"/>
</dbReference>
<dbReference type="InterPro" id="IPR023170">
    <property type="entry name" value="HhH_base_excis_C"/>
</dbReference>
<dbReference type="InterPro" id="IPR011257">
    <property type="entry name" value="DNA_glycosylase"/>
</dbReference>
<dbReference type="GO" id="GO:0051539">
    <property type="term" value="F:4 iron, 4 sulfur cluster binding"/>
    <property type="evidence" value="ECO:0007669"/>
    <property type="project" value="UniProtKB-KW"/>
</dbReference>
<proteinExistence type="predicted"/>
<evidence type="ECO:0000313" key="7">
    <source>
        <dbReference type="Proteomes" id="UP000000647"/>
    </source>
</evidence>
<dbReference type="PANTHER" id="PTHR10359">
    <property type="entry name" value="A/G-SPECIFIC ADENINE GLYCOSYLASE/ENDONUCLEASE III"/>
    <property type="match status" value="1"/>
</dbReference>
<dbReference type="GO" id="GO:0003824">
    <property type="term" value="F:catalytic activity"/>
    <property type="evidence" value="ECO:0007669"/>
    <property type="project" value="InterPro"/>
</dbReference>
<dbReference type="AlphaFoldDB" id="A1WUK4"/>
<dbReference type="PANTHER" id="PTHR10359:SF19">
    <property type="entry name" value="DNA REPAIR GLYCOSYLASE MJ1434-RELATED"/>
    <property type="match status" value="1"/>
</dbReference>